<evidence type="ECO:0000259" key="4">
    <source>
        <dbReference type="PROSITE" id="PS51350"/>
    </source>
</evidence>
<keyword evidence="2" id="KW-0963">Cytoplasm</keyword>
<evidence type="ECO:0000313" key="5">
    <source>
        <dbReference type="EMBL" id="AHF25272.1"/>
    </source>
</evidence>
<dbReference type="AlphaFoldDB" id="W0FQZ0"/>
<dbReference type="PROSITE" id="PS51350">
    <property type="entry name" value="PTS_HPR_DOM"/>
    <property type="match status" value="1"/>
</dbReference>
<evidence type="ECO:0000256" key="1">
    <source>
        <dbReference type="ARBA" id="ARBA00004496"/>
    </source>
</evidence>
<comment type="subcellular location">
    <subcellularLocation>
        <location evidence="1">Cytoplasm</location>
    </subcellularLocation>
</comment>
<dbReference type="PANTHER" id="PTHR33705:SF2">
    <property type="entry name" value="PHOSPHOCARRIER PROTEIN NPR"/>
    <property type="match status" value="1"/>
</dbReference>
<dbReference type="CDD" id="cd00367">
    <property type="entry name" value="PTS-HPr_like"/>
    <property type="match status" value="1"/>
</dbReference>
<evidence type="ECO:0000256" key="2">
    <source>
        <dbReference type="ARBA" id="ARBA00022490"/>
    </source>
</evidence>
<dbReference type="Gene3D" id="3.30.1340.10">
    <property type="entry name" value="HPr-like"/>
    <property type="match status" value="1"/>
</dbReference>
<feature type="domain" description="HPr" evidence="4">
    <location>
        <begin position="1"/>
        <end position="86"/>
    </location>
</feature>
<dbReference type="InterPro" id="IPR000032">
    <property type="entry name" value="HPr-like"/>
</dbReference>
<dbReference type="PRINTS" id="PR00107">
    <property type="entry name" value="PHOSPHOCPHPR"/>
</dbReference>
<sequence length="86" mass="9103">MKTFEYTITDPVGIHARPAGLLVKEIKGFAGSAVTITKGEKSVNALKLMALMQMGIKCGDTVKVSVEGGDEEAVATAIENFFKANL</sequence>
<reference evidence="5" key="1">
    <citation type="journal article" date="2013" name="PLoS ONE">
        <title>Metagenomic insights into the carbohydrate-active enzymes carried by the microorganisms adhering to solid digesta in the rumen of cows.</title>
        <authorList>
            <person name="Wang L."/>
            <person name="Hatem A."/>
            <person name="Catalyurek U.V."/>
            <person name="Morrison M."/>
            <person name="Yu Z."/>
        </authorList>
    </citation>
    <scope>NUCLEOTIDE SEQUENCE</scope>
</reference>
<dbReference type="EMBL" id="KC246826">
    <property type="protein sequence ID" value="AHF25272.1"/>
    <property type="molecule type" value="Genomic_DNA"/>
</dbReference>
<dbReference type="PANTHER" id="PTHR33705">
    <property type="entry name" value="PHOSPHOCARRIER PROTEIN HPR"/>
    <property type="match status" value="1"/>
</dbReference>
<organism evidence="5">
    <name type="scientific">uncultured bacterium Contig1604</name>
    <dbReference type="NCBI Taxonomy" id="1393470"/>
    <lineage>
        <taxon>Bacteria</taxon>
        <taxon>environmental samples</taxon>
    </lineage>
</organism>
<protein>
    <submittedName>
        <fullName evidence="5">Phosphocarrier protein HPr</fullName>
    </submittedName>
</protein>
<dbReference type="SUPFAM" id="SSF55594">
    <property type="entry name" value="HPr-like"/>
    <property type="match status" value="1"/>
</dbReference>
<dbReference type="Pfam" id="PF00381">
    <property type="entry name" value="PTS-HPr"/>
    <property type="match status" value="1"/>
</dbReference>
<dbReference type="GO" id="GO:0005737">
    <property type="term" value="C:cytoplasm"/>
    <property type="evidence" value="ECO:0007669"/>
    <property type="project" value="UniProtKB-SubCell"/>
</dbReference>
<dbReference type="NCBIfam" id="TIGR01003">
    <property type="entry name" value="PTS_HPr_family"/>
    <property type="match status" value="1"/>
</dbReference>
<dbReference type="GO" id="GO:0009401">
    <property type="term" value="P:phosphoenolpyruvate-dependent sugar phosphotransferase system"/>
    <property type="evidence" value="ECO:0007669"/>
    <property type="project" value="UniProtKB-KW"/>
</dbReference>
<accession>W0FQZ0</accession>
<keyword evidence="3" id="KW-0598">Phosphotransferase system</keyword>
<name>W0FQZ0_9BACT</name>
<proteinExistence type="predicted"/>
<dbReference type="InterPro" id="IPR050399">
    <property type="entry name" value="HPr"/>
</dbReference>
<dbReference type="InterPro" id="IPR035895">
    <property type="entry name" value="HPr-like_sf"/>
</dbReference>
<evidence type="ECO:0000256" key="3">
    <source>
        <dbReference type="ARBA" id="ARBA00022683"/>
    </source>
</evidence>